<protein>
    <submittedName>
        <fullName evidence="2">Alpha/beta fold hydrolase</fullName>
    </submittedName>
</protein>
<dbReference type="GO" id="GO:0016787">
    <property type="term" value="F:hydrolase activity"/>
    <property type="evidence" value="ECO:0007669"/>
    <property type="project" value="UniProtKB-KW"/>
</dbReference>
<organism evidence="2 3">
    <name type="scientific">Alcanivorax sediminis</name>
    <dbReference type="NCBI Taxonomy" id="2663008"/>
    <lineage>
        <taxon>Bacteria</taxon>
        <taxon>Pseudomonadati</taxon>
        <taxon>Pseudomonadota</taxon>
        <taxon>Gammaproteobacteria</taxon>
        <taxon>Oceanospirillales</taxon>
        <taxon>Alcanivoracaceae</taxon>
        <taxon>Alcanivorax</taxon>
    </lineage>
</organism>
<name>A0A6N7LRJ4_9GAMM</name>
<dbReference type="Pfam" id="PF12697">
    <property type="entry name" value="Abhydrolase_6"/>
    <property type="match status" value="1"/>
</dbReference>
<evidence type="ECO:0000313" key="2">
    <source>
        <dbReference type="EMBL" id="MQX51724.1"/>
    </source>
</evidence>
<reference evidence="2 3" key="1">
    <citation type="submission" date="2019-10" db="EMBL/GenBank/DDBJ databases">
        <title>Alcanivorax sp.PA15-N-34 draft genome sequence.</title>
        <authorList>
            <person name="Liao X."/>
            <person name="Shao Z."/>
        </authorList>
    </citation>
    <scope>NUCLEOTIDE SEQUENCE [LARGE SCALE GENOMIC DNA]</scope>
    <source>
        <strain evidence="2 3">PA15-N-34</strain>
    </source>
</reference>
<dbReference type="Gene3D" id="3.40.50.1820">
    <property type="entry name" value="alpha/beta hydrolase"/>
    <property type="match status" value="1"/>
</dbReference>
<dbReference type="RefSeq" id="WP_153498516.1">
    <property type="nucleotide sequence ID" value="NZ_WIRE01000001.1"/>
</dbReference>
<dbReference type="PANTHER" id="PTHR43689">
    <property type="entry name" value="HYDROLASE"/>
    <property type="match status" value="1"/>
</dbReference>
<dbReference type="InterPro" id="IPR000073">
    <property type="entry name" value="AB_hydrolase_1"/>
</dbReference>
<sequence length="285" mass="30811">MKLFQLLMALFSRLLPGRASDLALRLMTGPRLPQAWRGRSEFAPDSQLPVGERARLNIWLGGPQRVLLVHGWSGHWTQFEAMMKALGRESFSFYALQMPGHGEEPDGASDVGEFITTLRLALEVIGEPVDVLIGHSMGASAAAFVLAERGDIARTVLVAPPTDFRGVVGRMASALKFGGRARQQLLDKMAARVGIGYDALDIARRGSLISARTLLVHDTGDREVPFTDSLRLHQAMPSATLHQTVGKGHRRVLTDKAVLGLVAGFAREGVLSVPVPEGDLARVPA</sequence>
<gene>
    <name evidence="2" type="ORF">GFN93_00595</name>
</gene>
<dbReference type="SUPFAM" id="SSF53474">
    <property type="entry name" value="alpha/beta-Hydrolases"/>
    <property type="match status" value="1"/>
</dbReference>
<comment type="caution">
    <text evidence="2">The sequence shown here is derived from an EMBL/GenBank/DDBJ whole genome shotgun (WGS) entry which is preliminary data.</text>
</comment>
<dbReference type="Proteomes" id="UP000469421">
    <property type="component" value="Unassembled WGS sequence"/>
</dbReference>
<keyword evidence="3" id="KW-1185">Reference proteome</keyword>
<evidence type="ECO:0000259" key="1">
    <source>
        <dbReference type="Pfam" id="PF12697"/>
    </source>
</evidence>
<feature type="domain" description="AB hydrolase-1" evidence="1">
    <location>
        <begin position="66"/>
        <end position="188"/>
    </location>
</feature>
<dbReference type="EMBL" id="WIRE01000001">
    <property type="protein sequence ID" value="MQX51724.1"/>
    <property type="molecule type" value="Genomic_DNA"/>
</dbReference>
<proteinExistence type="predicted"/>
<dbReference type="PANTHER" id="PTHR43689:SF8">
    <property type="entry name" value="ALPHA_BETA-HYDROLASES SUPERFAMILY PROTEIN"/>
    <property type="match status" value="1"/>
</dbReference>
<dbReference type="InterPro" id="IPR029058">
    <property type="entry name" value="AB_hydrolase_fold"/>
</dbReference>
<keyword evidence="2" id="KW-0378">Hydrolase</keyword>
<dbReference type="AlphaFoldDB" id="A0A6N7LRJ4"/>
<accession>A0A6N7LRJ4</accession>
<evidence type="ECO:0000313" key="3">
    <source>
        <dbReference type="Proteomes" id="UP000469421"/>
    </source>
</evidence>